<feature type="region of interest" description="Disordered" evidence="10">
    <location>
        <begin position="104"/>
        <end position="158"/>
    </location>
</feature>
<evidence type="ECO:0000256" key="8">
    <source>
        <dbReference type="ARBA" id="ARBA00023242"/>
    </source>
</evidence>
<evidence type="ECO:0000256" key="9">
    <source>
        <dbReference type="RuleBase" id="RU004020"/>
    </source>
</evidence>
<proteinExistence type="inferred from homology"/>
<dbReference type="PRINTS" id="PR00056">
    <property type="entry name" value="HSFDOMAIN"/>
</dbReference>
<keyword evidence="4" id="KW-0805">Transcription regulation</keyword>
<evidence type="ECO:0000256" key="1">
    <source>
        <dbReference type="ARBA" id="ARBA00004123"/>
    </source>
</evidence>
<dbReference type="GO" id="GO:0005634">
    <property type="term" value="C:nucleus"/>
    <property type="evidence" value="ECO:0007669"/>
    <property type="project" value="UniProtKB-SubCell"/>
</dbReference>
<comment type="subunit">
    <text evidence="2">Homotrimer.</text>
</comment>
<dbReference type="PANTHER" id="PTHR10015:SF329">
    <property type="entry name" value="HEAT STRESS TRANSCRIPTION FACTOR B-1"/>
    <property type="match status" value="1"/>
</dbReference>
<keyword evidence="3" id="KW-0597">Phosphoprotein</keyword>
<dbReference type="GO" id="GO:0000978">
    <property type="term" value="F:RNA polymerase II cis-regulatory region sequence-specific DNA binding"/>
    <property type="evidence" value="ECO:0007669"/>
    <property type="project" value="TreeGrafter"/>
</dbReference>
<evidence type="ECO:0000256" key="2">
    <source>
        <dbReference type="ARBA" id="ARBA00011233"/>
    </source>
</evidence>
<feature type="domain" description="HSF-type DNA-binding" evidence="11">
    <location>
        <begin position="6"/>
        <end position="99"/>
    </location>
</feature>
<dbReference type="EMBL" id="GGEC01043405">
    <property type="protein sequence ID" value="MBX23889.1"/>
    <property type="molecule type" value="Transcribed_RNA"/>
</dbReference>
<dbReference type="GO" id="GO:0006357">
    <property type="term" value="P:regulation of transcription by RNA polymerase II"/>
    <property type="evidence" value="ECO:0007669"/>
    <property type="project" value="TreeGrafter"/>
</dbReference>
<dbReference type="Pfam" id="PF00447">
    <property type="entry name" value="HSF_DNA-bind"/>
    <property type="match status" value="1"/>
</dbReference>
<keyword evidence="6" id="KW-0238">DNA-binding</keyword>
<organism evidence="12">
    <name type="scientific">Rhizophora mucronata</name>
    <name type="common">Asiatic mangrove</name>
    <dbReference type="NCBI Taxonomy" id="61149"/>
    <lineage>
        <taxon>Eukaryota</taxon>
        <taxon>Viridiplantae</taxon>
        <taxon>Streptophyta</taxon>
        <taxon>Embryophyta</taxon>
        <taxon>Tracheophyta</taxon>
        <taxon>Spermatophyta</taxon>
        <taxon>Magnoliopsida</taxon>
        <taxon>eudicotyledons</taxon>
        <taxon>Gunneridae</taxon>
        <taxon>Pentapetalae</taxon>
        <taxon>rosids</taxon>
        <taxon>fabids</taxon>
        <taxon>Malpighiales</taxon>
        <taxon>Rhizophoraceae</taxon>
        <taxon>Rhizophora</taxon>
    </lineage>
</organism>
<keyword evidence="8" id="KW-0539">Nucleus</keyword>
<dbReference type="FunFam" id="1.10.10.10:FF:000037">
    <property type="entry name" value="Heat stress transcription factor B-4"/>
    <property type="match status" value="1"/>
</dbReference>
<evidence type="ECO:0000259" key="11">
    <source>
        <dbReference type="SMART" id="SM00415"/>
    </source>
</evidence>
<evidence type="ECO:0000256" key="3">
    <source>
        <dbReference type="ARBA" id="ARBA00022553"/>
    </source>
</evidence>
<dbReference type="GO" id="GO:0003700">
    <property type="term" value="F:DNA-binding transcription factor activity"/>
    <property type="evidence" value="ECO:0007669"/>
    <property type="project" value="InterPro"/>
</dbReference>
<dbReference type="SUPFAM" id="SSF46785">
    <property type="entry name" value="Winged helix' DNA-binding domain"/>
    <property type="match status" value="1"/>
</dbReference>
<dbReference type="Gene3D" id="1.10.10.10">
    <property type="entry name" value="Winged helix-like DNA-binding domain superfamily/Winged helix DNA-binding domain"/>
    <property type="match status" value="1"/>
</dbReference>
<dbReference type="SMART" id="SM00415">
    <property type="entry name" value="HSF"/>
    <property type="match status" value="1"/>
</dbReference>
<sequence length="292" mass="32081">MSQRSVPAPFLTKTYQLVDDPITDDVISWNESGTTFIVWKTADFAKDLLPNYFKHNNFSSFIRQLNTYGFRKNVPDKWEFANENFRRGRRDLLSEIRRRKTAASAPFQNPAVAKSAGGGYSPSSNSGEDLRSTSTSSSDSKNPGSVETSATMSQLAGLSDENEKLKKENEMLSSELAQVKKQYHELIAFLTKYVKVGPDQINRIMREGNCSESTLDALAGGIATADDRDGSNSDDDDNKNMNGDDGGSGGCRGGSLKLFGVLVNCNNSHKKRGREEKIGLAGPRAKEIKICN</sequence>
<dbReference type="PANTHER" id="PTHR10015">
    <property type="entry name" value="HEAT SHOCK TRANSCRIPTION FACTOR"/>
    <property type="match status" value="1"/>
</dbReference>
<keyword evidence="7" id="KW-0804">Transcription</keyword>
<comment type="subcellular location">
    <subcellularLocation>
        <location evidence="1">Nucleus</location>
    </subcellularLocation>
</comment>
<evidence type="ECO:0000256" key="7">
    <source>
        <dbReference type="ARBA" id="ARBA00023163"/>
    </source>
</evidence>
<evidence type="ECO:0000313" key="12">
    <source>
        <dbReference type="EMBL" id="MBX23889.1"/>
    </source>
</evidence>
<evidence type="ECO:0000256" key="5">
    <source>
        <dbReference type="ARBA" id="ARBA00023016"/>
    </source>
</evidence>
<feature type="compositionally biased region" description="Polar residues" evidence="10">
    <location>
        <begin position="141"/>
        <end position="156"/>
    </location>
</feature>
<evidence type="ECO:0000256" key="4">
    <source>
        <dbReference type="ARBA" id="ARBA00023015"/>
    </source>
</evidence>
<dbReference type="InterPro" id="IPR036390">
    <property type="entry name" value="WH_DNA-bd_sf"/>
</dbReference>
<reference evidence="12" key="1">
    <citation type="submission" date="2018-02" db="EMBL/GenBank/DDBJ databases">
        <title>Rhizophora mucronata_Transcriptome.</title>
        <authorList>
            <person name="Meera S.P."/>
            <person name="Sreeshan A."/>
            <person name="Augustine A."/>
        </authorList>
    </citation>
    <scope>NUCLEOTIDE SEQUENCE</scope>
    <source>
        <tissue evidence="12">Leaf</tissue>
    </source>
</reference>
<dbReference type="InterPro" id="IPR000232">
    <property type="entry name" value="HSF_DNA-bd"/>
</dbReference>
<feature type="region of interest" description="Disordered" evidence="10">
    <location>
        <begin position="223"/>
        <end position="247"/>
    </location>
</feature>
<dbReference type="InterPro" id="IPR036388">
    <property type="entry name" value="WH-like_DNA-bd_sf"/>
</dbReference>
<protein>
    <submittedName>
        <fullName evidence="12">Uncharacterized protein MANES_13G124500</fullName>
    </submittedName>
</protein>
<keyword evidence="5" id="KW-0346">Stress response</keyword>
<comment type="similarity">
    <text evidence="9">Belongs to the HSF family.</text>
</comment>
<evidence type="ECO:0000256" key="6">
    <source>
        <dbReference type="ARBA" id="ARBA00023125"/>
    </source>
</evidence>
<accession>A0A2P2M0Z5</accession>
<evidence type="ECO:0000256" key="10">
    <source>
        <dbReference type="SAM" id="MobiDB-lite"/>
    </source>
</evidence>
<name>A0A2P2M0Z5_RHIMU</name>
<dbReference type="AlphaFoldDB" id="A0A2P2M0Z5"/>